<keyword evidence="4" id="KW-0482">Metalloprotease</keyword>
<accession>A0A7D7QTB9</accession>
<evidence type="ECO:0000313" key="4">
    <source>
        <dbReference type="EMBL" id="QMS98968.1"/>
    </source>
</evidence>
<evidence type="ECO:0000313" key="5">
    <source>
        <dbReference type="Proteomes" id="UP000515349"/>
    </source>
</evidence>
<keyword evidence="1" id="KW-0472">Membrane</keyword>
<dbReference type="EMBL" id="CP059472">
    <property type="protein sequence ID" value="QMS98968.1"/>
    <property type="molecule type" value="Genomic_DNA"/>
</dbReference>
<name>A0A7D7QTB9_9FLAO</name>
<dbReference type="InterPro" id="IPR003675">
    <property type="entry name" value="Rce1/LyrA-like_dom"/>
</dbReference>
<keyword evidence="1" id="KW-1133">Transmembrane helix</keyword>
<dbReference type="Proteomes" id="UP000515349">
    <property type="component" value="Chromosome"/>
</dbReference>
<gene>
    <name evidence="4" type="ORF">H1R16_02875</name>
    <name evidence="3" type="ORF">H2507_00400</name>
</gene>
<keyword evidence="4" id="KW-0378">Hydrolase</keyword>
<feature type="transmembrane region" description="Helical" evidence="1">
    <location>
        <begin position="138"/>
        <end position="160"/>
    </location>
</feature>
<dbReference type="Pfam" id="PF02517">
    <property type="entry name" value="Rce1-like"/>
    <property type="match status" value="1"/>
</dbReference>
<dbReference type="GO" id="GO:0080120">
    <property type="term" value="P:CAAX-box protein maturation"/>
    <property type="evidence" value="ECO:0007669"/>
    <property type="project" value="UniProtKB-ARBA"/>
</dbReference>
<feature type="transmembrane region" description="Helical" evidence="1">
    <location>
        <begin position="53"/>
        <end position="73"/>
    </location>
</feature>
<feature type="transmembrane region" description="Helical" evidence="1">
    <location>
        <begin position="194"/>
        <end position="210"/>
    </location>
</feature>
<organism evidence="4 5">
    <name type="scientific">Marnyiella aurantia</name>
    <dbReference type="NCBI Taxonomy" id="2758037"/>
    <lineage>
        <taxon>Bacteria</taxon>
        <taxon>Pseudomonadati</taxon>
        <taxon>Bacteroidota</taxon>
        <taxon>Flavobacteriia</taxon>
        <taxon>Flavobacteriales</taxon>
        <taxon>Weeksellaceae</taxon>
        <taxon>Marnyiella</taxon>
    </lineage>
</organism>
<reference evidence="6" key="3">
    <citation type="submission" date="2020-07" db="EMBL/GenBank/DDBJ databases">
        <title>Flavobacterium sp. xlx-214.</title>
        <authorList>
            <person name="Yang C."/>
        </authorList>
    </citation>
    <scope>NUCLEOTIDE SEQUENCE [LARGE SCALE GENOMIC DNA]</scope>
    <source>
        <strain evidence="6">CX-624</strain>
    </source>
</reference>
<reference evidence="3" key="4">
    <citation type="submission" date="2020-07" db="EMBL/GenBank/DDBJ databases">
        <authorList>
            <person name="Yang C."/>
        </authorList>
    </citation>
    <scope>NUCLEOTIDE SEQUENCE</scope>
    <source>
        <strain evidence="3">Cx-624</strain>
    </source>
</reference>
<keyword evidence="3" id="KW-0645">Protease</keyword>
<feature type="transmembrane region" description="Helical" evidence="1">
    <location>
        <begin position="94"/>
        <end position="118"/>
    </location>
</feature>
<sequence>MPELTDKVEPHYTFGWRGAVVLIMGAMLPVILLNVGVFLAETVFGVHIQQNDLYLILSNAVLWMGAIWAFDYFECRAVTGRPLRFNLDPMNIRTYALIFPLMFGMMLIAEFLSGQLPVTGPFFGPMYEVFTELMEQMTQNTVTLVILAVIMAPVFEEVVFRGIIQKGLINKGMKPMTAIWISAVVFGIVHANPWQFIGAVLLGYVLGMVYHRTKSLLMPVLLHAFNNLLSVLLLTYSDTESFSEAFAVSEYLLLAVGILIVALFHYLFAKKYSQALN</sequence>
<reference evidence="5" key="2">
    <citation type="submission" date="2020-07" db="EMBL/GenBank/DDBJ databases">
        <title>Chryseobacterium sp.cx-624.</title>
        <authorList>
            <person name="Yang C."/>
        </authorList>
    </citation>
    <scope>NUCLEOTIDE SEQUENCE [LARGE SCALE GENOMIC DNA]</scope>
    <source>
        <strain evidence="5">cx-624</strain>
    </source>
</reference>
<dbReference type="PANTHER" id="PTHR36435">
    <property type="entry name" value="SLR1288 PROTEIN"/>
    <property type="match status" value="1"/>
</dbReference>
<protein>
    <submittedName>
        <fullName evidence="4">CPBP family intramembrane metalloprotease</fullName>
    </submittedName>
</protein>
<evidence type="ECO:0000256" key="1">
    <source>
        <dbReference type="SAM" id="Phobius"/>
    </source>
</evidence>
<dbReference type="RefSeq" id="WP_181885749.1">
    <property type="nucleotide sequence ID" value="NZ_CP059472.1"/>
</dbReference>
<keyword evidence="6" id="KW-1185">Reference proteome</keyword>
<feature type="transmembrane region" description="Helical" evidence="1">
    <location>
        <begin position="248"/>
        <end position="268"/>
    </location>
</feature>
<feature type="domain" description="CAAX prenyl protease 2/Lysostaphin resistance protein A-like" evidence="2">
    <location>
        <begin position="140"/>
        <end position="229"/>
    </location>
</feature>
<dbReference type="GO" id="GO:0008237">
    <property type="term" value="F:metallopeptidase activity"/>
    <property type="evidence" value="ECO:0007669"/>
    <property type="project" value="UniProtKB-KW"/>
</dbReference>
<proteinExistence type="predicted"/>
<feature type="transmembrane region" description="Helical" evidence="1">
    <location>
        <begin position="20"/>
        <end position="41"/>
    </location>
</feature>
<dbReference type="PANTHER" id="PTHR36435:SF1">
    <property type="entry name" value="CAAX AMINO TERMINAL PROTEASE FAMILY PROTEIN"/>
    <property type="match status" value="1"/>
</dbReference>
<dbReference type="Proteomes" id="UP000539710">
    <property type="component" value="Unassembled WGS sequence"/>
</dbReference>
<dbReference type="GO" id="GO:0004175">
    <property type="term" value="F:endopeptidase activity"/>
    <property type="evidence" value="ECO:0007669"/>
    <property type="project" value="UniProtKB-ARBA"/>
</dbReference>
<evidence type="ECO:0000259" key="2">
    <source>
        <dbReference type="Pfam" id="PF02517"/>
    </source>
</evidence>
<dbReference type="EMBL" id="JACEUX010000001">
    <property type="protein sequence ID" value="MBA5245622.1"/>
    <property type="molecule type" value="Genomic_DNA"/>
</dbReference>
<keyword evidence="1" id="KW-0812">Transmembrane</keyword>
<dbReference type="AlphaFoldDB" id="A0A7D7QTB9"/>
<evidence type="ECO:0000313" key="6">
    <source>
        <dbReference type="Proteomes" id="UP000539710"/>
    </source>
</evidence>
<reference evidence="4" key="1">
    <citation type="submission" date="2020-07" db="EMBL/GenBank/DDBJ databases">
        <title>Chryseobacterium sp. CX-624.</title>
        <authorList>
            <person name="Yang C."/>
        </authorList>
    </citation>
    <scope>NUCLEOTIDE SEQUENCE</scope>
    <source>
        <strain evidence="4">CX-624</strain>
    </source>
</reference>
<dbReference type="GO" id="GO:0006508">
    <property type="term" value="P:proteolysis"/>
    <property type="evidence" value="ECO:0007669"/>
    <property type="project" value="UniProtKB-KW"/>
</dbReference>
<feature type="transmembrane region" description="Helical" evidence="1">
    <location>
        <begin position="217"/>
        <end position="236"/>
    </location>
</feature>
<evidence type="ECO:0000313" key="3">
    <source>
        <dbReference type="EMBL" id="MBA5245622.1"/>
    </source>
</evidence>
<dbReference type="KEGG" id="cbau:H1R16_02875"/>
<dbReference type="InterPro" id="IPR052710">
    <property type="entry name" value="CAAX_protease"/>
</dbReference>